<evidence type="ECO:0000256" key="4">
    <source>
        <dbReference type="ARBA" id="ARBA00023015"/>
    </source>
</evidence>
<protein>
    <recommendedName>
        <fullName evidence="6">Transcription antitermination protein NusB</fullName>
    </recommendedName>
    <alternativeName>
        <fullName evidence="6">Antitermination factor NusB</fullName>
    </alternativeName>
</protein>
<gene>
    <name evidence="6" type="primary">nusB</name>
    <name evidence="8" type="ORF">US19_C0003G0023</name>
</gene>
<keyword evidence="4 6" id="KW-0805">Transcription regulation</keyword>
<dbReference type="AlphaFoldDB" id="A0A0G0EUD2"/>
<comment type="function">
    <text evidence="6">Involved in transcription antitermination. Required for transcription of ribosomal RNA (rRNA) genes. Binds specifically to the boxA antiterminator sequence of the ribosomal RNA (rrn) operons.</text>
</comment>
<evidence type="ECO:0000259" key="7">
    <source>
        <dbReference type="Pfam" id="PF01029"/>
    </source>
</evidence>
<dbReference type="HAMAP" id="MF_00073">
    <property type="entry name" value="NusB"/>
    <property type="match status" value="1"/>
</dbReference>
<dbReference type="NCBIfam" id="TIGR01951">
    <property type="entry name" value="nusB"/>
    <property type="match status" value="1"/>
</dbReference>
<sequence>MKTRKDPRHIERINTIQELFAWEFSKENPIELDSVSQIVKNLDEIDKYVEKSAPKWGVEKINRMDLAILRLAVYELMIKKDNPPKVVVDEAVEIAKEYGSDSSSSFINGALGKLIEDQKIPT</sequence>
<dbReference type="InterPro" id="IPR035926">
    <property type="entry name" value="NusB-like_sf"/>
</dbReference>
<evidence type="ECO:0000256" key="2">
    <source>
        <dbReference type="ARBA" id="ARBA00022814"/>
    </source>
</evidence>
<dbReference type="PANTHER" id="PTHR11078:SF3">
    <property type="entry name" value="ANTITERMINATION NUSB DOMAIN-CONTAINING PROTEIN"/>
    <property type="match status" value="1"/>
</dbReference>
<dbReference type="PATRIC" id="fig|1618426.3.peg.152"/>
<dbReference type="EMBL" id="LBSA01000003">
    <property type="protein sequence ID" value="KKQ10528.1"/>
    <property type="molecule type" value="Genomic_DNA"/>
</dbReference>
<dbReference type="Pfam" id="PF01029">
    <property type="entry name" value="NusB"/>
    <property type="match status" value="1"/>
</dbReference>
<feature type="domain" description="NusB/RsmB/TIM44" evidence="7">
    <location>
        <begin position="35"/>
        <end position="115"/>
    </location>
</feature>
<accession>A0A0G0EUD2</accession>
<comment type="similarity">
    <text evidence="1 6">Belongs to the NusB family.</text>
</comment>
<keyword evidence="3 6" id="KW-0694">RNA-binding</keyword>
<evidence type="ECO:0000313" key="9">
    <source>
        <dbReference type="Proteomes" id="UP000034492"/>
    </source>
</evidence>
<dbReference type="GO" id="GO:0006353">
    <property type="term" value="P:DNA-templated transcription termination"/>
    <property type="evidence" value="ECO:0007669"/>
    <property type="project" value="UniProtKB-UniRule"/>
</dbReference>
<dbReference type="Proteomes" id="UP000034492">
    <property type="component" value="Unassembled WGS sequence"/>
</dbReference>
<dbReference type="Gene3D" id="1.10.940.10">
    <property type="entry name" value="NusB-like"/>
    <property type="match status" value="1"/>
</dbReference>
<dbReference type="SUPFAM" id="SSF48013">
    <property type="entry name" value="NusB-like"/>
    <property type="match status" value="1"/>
</dbReference>
<comment type="caution">
    <text evidence="8">The sequence shown here is derived from an EMBL/GenBank/DDBJ whole genome shotgun (WGS) entry which is preliminary data.</text>
</comment>
<evidence type="ECO:0000256" key="5">
    <source>
        <dbReference type="ARBA" id="ARBA00023163"/>
    </source>
</evidence>
<dbReference type="GO" id="GO:0003723">
    <property type="term" value="F:RNA binding"/>
    <property type="evidence" value="ECO:0007669"/>
    <property type="project" value="UniProtKB-UniRule"/>
</dbReference>
<dbReference type="PANTHER" id="PTHR11078">
    <property type="entry name" value="N UTILIZATION SUBSTANCE PROTEIN B-RELATED"/>
    <property type="match status" value="1"/>
</dbReference>
<evidence type="ECO:0000256" key="6">
    <source>
        <dbReference type="HAMAP-Rule" id="MF_00073"/>
    </source>
</evidence>
<dbReference type="GO" id="GO:0005829">
    <property type="term" value="C:cytosol"/>
    <property type="evidence" value="ECO:0007669"/>
    <property type="project" value="TreeGrafter"/>
</dbReference>
<proteinExistence type="inferred from homology"/>
<organism evidence="8 9">
    <name type="scientific">Candidatus Daviesbacteria bacterium GW2011_GWB1_36_5</name>
    <dbReference type="NCBI Taxonomy" id="1618426"/>
    <lineage>
        <taxon>Bacteria</taxon>
        <taxon>Candidatus Daviesiibacteriota</taxon>
    </lineage>
</organism>
<dbReference type="InterPro" id="IPR006027">
    <property type="entry name" value="NusB_RsmB_TIM44"/>
</dbReference>
<name>A0A0G0EUD2_9BACT</name>
<dbReference type="GO" id="GO:0031564">
    <property type="term" value="P:transcription antitermination"/>
    <property type="evidence" value="ECO:0007669"/>
    <property type="project" value="UniProtKB-KW"/>
</dbReference>
<keyword evidence="2 6" id="KW-0889">Transcription antitermination</keyword>
<keyword evidence="5 6" id="KW-0804">Transcription</keyword>
<evidence type="ECO:0000256" key="3">
    <source>
        <dbReference type="ARBA" id="ARBA00022884"/>
    </source>
</evidence>
<evidence type="ECO:0000256" key="1">
    <source>
        <dbReference type="ARBA" id="ARBA00005952"/>
    </source>
</evidence>
<reference evidence="8 9" key="1">
    <citation type="journal article" date="2015" name="Nature">
        <title>rRNA introns, odd ribosomes, and small enigmatic genomes across a large radiation of phyla.</title>
        <authorList>
            <person name="Brown C.T."/>
            <person name="Hug L.A."/>
            <person name="Thomas B.C."/>
            <person name="Sharon I."/>
            <person name="Castelle C.J."/>
            <person name="Singh A."/>
            <person name="Wilkins M.J."/>
            <person name="Williams K.H."/>
            <person name="Banfield J.F."/>
        </authorList>
    </citation>
    <scope>NUCLEOTIDE SEQUENCE [LARGE SCALE GENOMIC DNA]</scope>
</reference>
<evidence type="ECO:0000313" key="8">
    <source>
        <dbReference type="EMBL" id="KKQ10528.1"/>
    </source>
</evidence>
<dbReference type="InterPro" id="IPR011605">
    <property type="entry name" value="NusB_fam"/>
</dbReference>